<accession>A0AAV1THY8</accession>
<evidence type="ECO:0008006" key="3">
    <source>
        <dbReference type="Google" id="ProtNLM"/>
    </source>
</evidence>
<evidence type="ECO:0000313" key="2">
    <source>
        <dbReference type="Proteomes" id="UP001162060"/>
    </source>
</evidence>
<name>A0AAV1THY8_9STRA</name>
<sequence length="86" mass="9629">MNCWTREADDGSAVEVIKHTSAWVKVSENKLACCCSEPVMVKKAGLSTLAKIVAIMCSRNSVPMSFFAERRTVVSRGQQRDESFWE</sequence>
<dbReference type="EMBL" id="CAKLBY020000048">
    <property type="protein sequence ID" value="CAK7919095.1"/>
    <property type="molecule type" value="Genomic_DNA"/>
</dbReference>
<organism evidence="1 2">
    <name type="scientific">Peronospora matthiolae</name>
    <dbReference type="NCBI Taxonomy" id="2874970"/>
    <lineage>
        <taxon>Eukaryota</taxon>
        <taxon>Sar</taxon>
        <taxon>Stramenopiles</taxon>
        <taxon>Oomycota</taxon>
        <taxon>Peronosporomycetes</taxon>
        <taxon>Peronosporales</taxon>
        <taxon>Peronosporaceae</taxon>
        <taxon>Peronospora</taxon>
    </lineage>
</organism>
<evidence type="ECO:0000313" key="1">
    <source>
        <dbReference type="EMBL" id="CAK7919095.1"/>
    </source>
</evidence>
<comment type="caution">
    <text evidence="1">The sequence shown here is derived from an EMBL/GenBank/DDBJ whole genome shotgun (WGS) entry which is preliminary data.</text>
</comment>
<proteinExistence type="predicted"/>
<gene>
    <name evidence="1" type="ORF">PM001_LOCUS5925</name>
</gene>
<dbReference type="Proteomes" id="UP001162060">
    <property type="component" value="Unassembled WGS sequence"/>
</dbReference>
<protein>
    <recommendedName>
        <fullName evidence="3">Polyketide synthase</fullName>
    </recommendedName>
</protein>
<reference evidence="1" key="1">
    <citation type="submission" date="2024-01" db="EMBL/GenBank/DDBJ databases">
        <authorList>
            <person name="Webb A."/>
        </authorList>
    </citation>
    <scope>NUCLEOTIDE SEQUENCE</scope>
    <source>
        <strain evidence="1">Pm1</strain>
    </source>
</reference>
<dbReference type="AlphaFoldDB" id="A0AAV1THY8"/>